<comment type="caution">
    <text evidence="1">The sequence shown here is derived from an EMBL/GenBank/DDBJ whole genome shotgun (WGS) entry which is preliminary data.</text>
</comment>
<reference evidence="1 2" key="1">
    <citation type="submission" date="2017-08" db="EMBL/GenBank/DDBJ databases">
        <title>Infants hospitalized years apart are colonized by the same room-sourced microbial strains.</title>
        <authorList>
            <person name="Brooks B."/>
            <person name="Olm M.R."/>
            <person name="Firek B.A."/>
            <person name="Baker R."/>
            <person name="Thomas B.C."/>
            <person name="Morowitz M.J."/>
            <person name="Banfield J.F."/>
        </authorList>
    </citation>
    <scope>NUCLEOTIDE SEQUENCE [LARGE SCALE GENOMIC DNA]</scope>
    <source>
        <strain evidence="1">S2_005_001_R2_27</strain>
    </source>
</reference>
<sequence>MSEPINATISPWMPEQDRIRLAVLGKLAEECNELGARAARCIIQGIDEADPASNRSNRAELAREIADVIACTEVAIEVLTLDVSDRRIQDKMRGFYRWHTMIETGEGR</sequence>
<accession>A0A2W5QVC2</accession>
<evidence type="ECO:0000313" key="1">
    <source>
        <dbReference type="EMBL" id="PZQ82691.1"/>
    </source>
</evidence>
<evidence type="ECO:0008006" key="3">
    <source>
        <dbReference type="Google" id="ProtNLM"/>
    </source>
</evidence>
<organism evidence="1 2">
    <name type="scientific">Ancylobacter novellus</name>
    <name type="common">Thiobacillus novellus</name>
    <dbReference type="NCBI Taxonomy" id="921"/>
    <lineage>
        <taxon>Bacteria</taxon>
        <taxon>Pseudomonadati</taxon>
        <taxon>Pseudomonadota</taxon>
        <taxon>Alphaproteobacteria</taxon>
        <taxon>Hyphomicrobiales</taxon>
        <taxon>Xanthobacteraceae</taxon>
        <taxon>Ancylobacter</taxon>
    </lineage>
</organism>
<name>A0A2W5QVC2_ANCNO</name>
<protein>
    <recommendedName>
        <fullName evidence="3">NTP pyrophosphohydrolase MazG putative catalytic core domain-containing protein</fullName>
    </recommendedName>
</protein>
<dbReference type="AlphaFoldDB" id="A0A2W5QVC2"/>
<evidence type="ECO:0000313" key="2">
    <source>
        <dbReference type="Proteomes" id="UP000248887"/>
    </source>
</evidence>
<proteinExistence type="predicted"/>
<dbReference type="Proteomes" id="UP000248887">
    <property type="component" value="Unassembled WGS sequence"/>
</dbReference>
<dbReference type="EMBL" id="QFQD01000030">
    <property type="protein sequence ID" value="PZQ82691.1"/>
    <property type="molecule type" value="Genomic_DNA"/>
</dbReference>
<gene>
    <name evidence="1" type="ORF">DI549_10970</name>
</gene>